<feature type="domain" description="PIN" evidence="1">
    <location>
        <begin position="6"/>
        <end position="121"/>
    </location>
</feature>
<dbReference type="CDD" id="cd18689">
    <property type="entry name" value="PIN_VapC-like"/>
    <property type="match status" value="1"/>
</dbReference>
<dbReference type="Proteomes" id="UP000320048">
    <property type="component" value="Unassembled WGS sequence"/>
</dbReference>
<evidence type="ECO:0000313" key="3">
    <source>
        <dbReference type="Proteomes" id="UP000320048"/>
    </source>
</evidence>
<reference evidence="2 3" key="1">
    <citation type="journal article" date="2019" name="Nat. Microbiol.">
        <title>Mediterranean grassland soil C-N compound turnover is dependent on rainfall and depth, and is mediated by genomically divergent microorganisms.</title>
        <authorList>
            <person name="Diamond S."/>
            <person name="Andeer P.F."/>
            <person name="Li Z."/>
            <person name="Crits-Christoph A."/>
            <person name="Burstein D."/>
            <person name="Anantharaman K."/>
            <person name="Lane K.R."/>
            <person name="Thomas B.C."/>
            <person name="Pan C."/>
            <person name="Northen T.R."/>
            <person name="Banfield J.F."/>
        </authorList>
    </citation>
    <scope>NUCLEOTIDE SEQUENCE [LARGE SCALE GENOMIC DNA]</scope>
    <source>
        <strain evidence="2">NP_7</strain>
    </source>
</reference>
<organism evidence="2 3">
    <name type="scientific">Candidatus Segetimicrobium genomatis</name>
    <dbReference type="NCBI Taxonomy" id="2569760"/>
    <lineage>
        <taxon>Bacteria</taxon>
        <taxon>Bacillati</taxon>
        <taxon>Candidatus Sysuimicrobiota</taxon>
        <taxon>Candidatus Sysuimicrobiia</taxon>
        <taxon>Candidatus Sysuimicrobiales</taxon>
        <taxon>Candidatus Segetimicrobiaceae</taxon>
        <taxon>Candidatus Segetimicrobium</taxon>
    </lineage>
</organism>
<dbReference type="AlphaFoldDB" id="A0A537J581"/>
<name>A0A537J581_9BACT</name>
<dbReference type="EMBL" id="VBAO01000353">
    <property type="protein sequence ID" value="TMI78667.1"/>
    <property type="molecule type" value="Genomic_DNA"/>
</dbReference>
<comment type="caution">
    <text evidence="2">The sequence shown here is derived from an EMBL/GenBank/DDBJ whole genome shotgun (WGS) entry which is preliminary data.</text>
</comment>
<dbReference type="SUPFAM" id="SSF88723">
    <property type="entry name" value="PIN domain-like"/>
    <property type="match status" value="1"/>
</dbReference>
<accession>A0A537J581</accession>
<dbReference type="InterPro" id="IPR029060">
    <property type="entry name" value="PIN-like_dom_sf"/>
</dbReference>
<evidence type="ECO:0000259" key="1">
    <source>
        <dbReference type="Pfam" id="PF01850"/>
    </source>
</evidence>
<sequence>MAPVFVLDSSALLAFLYGERGREQVQELLLKATLSRVSLRLHRLHLGEVYYVFYRKGGARVAETMLGDVGQLPVVVEDRVSPALMREAGRIKASYRVSYADAFAVGLARIRKGTLVSADRHEFTPVESAEEVAVNWIR</sequence>
<evidence type="ECO:0000313" key="2">
    <source>
        <dbReference type="EMBL" id="TMI78667.1"/>
    </source>
</evidence>
<protein>
    <submittedName>
        <fullName evidence="2">Type II toxin-antitoxin system VapC family toxin</fullName>
    </submittedName>
</protein>
<dbReference type="Pfam" id="PF01850">
    <property type="entry name" value="PIN"/>
    <property type="match status" value="1"/>
</dbReference>
<dbReference type="Gene3D" id="3.40.50.1010">
    <property type="entry name" value="5'-nuclease"/>
    <property type="match status" value="1"/>
</dbReference>
<gene>
    <name evidence="2" type="ORF">E6H04_12030</name>
</gene>
<proteinExistence type="predicted"/>
<dbReference type="InterPro" id="IPR002716">
    <property type="entry name" value="PIN_dom"/>
</dbReference>